<evidence type="ECO:0000256" key="6">
    <source>
        <dbReference type="ARBA" id="ARBA00023316"/>
    </source>
</evidence>
<evidence type="ECO:0000313" key="9">
    <source>
        <dbReference type="Proteomes" id="UP000662111"/>
    </source>
</evidence>
<dbReference type="InterPro" id="IPR050644">
    <property type="entry name" value="PG_Glycine_Bridge_Synth"/>
</dbReference>
<evidence type="ECO:0000256" key="1">
    <source>
        <dbReference type="ARBA" id="ARBA00009943"/>
    </source>
</evidence>
<dbReference type="PANTHER" id="PTHR36174:SF1">
    <property type="entry name" value="LIPID II:GLYCINE GLYCYLTRANSFERASE"/>
    <property type="match status" value="1"/>
</dbReference>
<dbReference type="PROSITE" id="PS51191">
    <property type="entry name" value="FEMABX"/>
    <property type="match status" value="1"/>
</dbReference>
<reference evidence="9" key="1">
    <citation type="journal article" date="2019" name="Int. J. Syst. Evol. Microbiol.">
        <title>The Global Catalogue of Microorganisms (GCM) 10K type strain sequencing project: providing services to taxonomists for standard genome sequencing and annotation.</title>
        <authorList>
            <consortium name="The Broad Institute Genomics Platform"/>
            <consortium name="The Broad Institute Genome Sequencing Center for Infectious Disease"/>
            <person name="Wu L."/>
            <person name="Ma J."/>
        </authorList>
    </citation>
    <scope>NUCLEOTIDE SEQUENCE [LARGE SCALE GENOMIC DNA]</scope>
    <source>
        <strain evidence="9">CGMCC 1.5362</strain>
    </source>
</reference>
<proteinExistence type="inferred from homology"/>
<sequence>MALTFVTSPTAQEWDDRIAATPAGGNIFQSHELGEVKRMARWEPRYAVADGVAMTIHEKPAPGFGKVWYVPKGPCVADVARLRDVLPHLRESARAEGVLFVRMEPEIPETQDSLAGLASLGLVRTDPVQPHSSTVVFPLPPTEDELLAAYPSKTRNMVRRAMRDGVEVVRAPDTPQTYETMWELWQDVVRDQELGVRGKDYHVRSWQIMVRGGNAQVLVARAGGQPVASALITCIGDHAEYKEGASLRDRPVPGASQLVQYEGMRWAIEQGARTYDLVGVPHSSQLDDPTNSRHGIGKFKRGFTKEVTDWVGAWDLVLRPRRYAVWQRVGERVVARVQRREPGDAFW</sequence>
<dbReference type="RefSeq" id="WP_022920898.1">
    <property type="nucleotide sequence ID" value="NZ_BMLB01000001.1"/>
</dbReference>
<keyword evidence="6" id="KW-0961">Cell wall biogenesis/degradation</keyword>
<feature type="domain" description="BioF2-like acetyltransferase" evidence="7">
    <location>
        <begin position="152"/>
        <end position="279"/>
    </location>
</feature>
<keyword evidence="3" id="KW-0133">Cell shape</keyword>
<name>A0ABQ2F4H3_9MICO</name>
<gene>
    <name evidence="8" type="ORF">GCM10011509_03370</name>
</gene>
<dbReference type="Pfam" id="PF13480">
    <property type="entry name" value="Acetyltransf_6"/>
    <property type="match status" value="1"/>
</dbReference>
<evidence type="ECO:0000256" key="4">
    <source>
        <dbReference type="ARBA" id="ARBA00022984"/>
    </source>
</evidence>
<evidence type="ECO:0000256" key="2">
    <source>
        <dbReference type="ARBA" id="ARBA00022679"/>
    </source>
</evidence>
<dbReference type="PANTHER" id="PTHR36174">
    <property type="entry name" value="LIPID II:GLYCINE GLYCYLTRANSFERASE"/>
    <property type="match status" value="1"/>
</dbReference>
<comment type="similarity">
    <text evidence="1">Belongs to the FemABX family.</text>
</comment>
<accession>A0ABQ2F4H3</accession>
<dbReference type="Proteomes" id="UP000662111">
    <property type="component" value="Unassembled WGS sequence"/>
</dbReference>
<protein>
    <recommendedName>
        <fullName evidence="7">BioF2-like acetyltransferase domain-containing protein</fullName>
    </recommendedName>
</protein>
<keyword evidence="9" id="KW-1185">Reference proteome</keyword>
<dbReference type="InterPro" id="IPR016181">
    <property type="entry name" value="Acyl_CoA_acyltransferase"/>
</dbReference>
<evidence type="ECO:0000256" key="5">
    <source>
        <dbReference type="ARBA" id="ARBA00023315"/>
    </source>
</evidence>
<evidence type="ECO:0000259" key="7">
    <source>
        <dbReference type="Pfam" id="PF13480"/>
    </source>
</evidence>
<dbReference type="Gene3D" id="3.40.630.30">
    <property type="match status" value="2"/>
</dbReference>
<keyword evidence="5" id="KW-0012">Acyltransferase</keyword>
<dbReference type="EMBL" id="BMLB01000001">
    <property type="protein sequence ID" value="GGK58257.1"/>
    <property type="molecule type" value="Genomic_DNA"/>
</dbReference>
<keyword evidence="4" id="KW-0573">Peptidoglycan synthesis</keyword>
<keyword evidence="2" id="KW-0808">Transferase</keyword>
<organism evidence="8 9">
    <name type="scientific">Ornithinimicrobium pekingense</name>
    <dbReference type="NCBI Taxonomy" id="384677"/>
    <lineage>
        <taxon>Bacteria</taxon>
        <taxon>Bacillati</taxon>
        <taxon>Actinomycetota</taxon>
        <taxon>Actinomycetes</taxon>
        <taxon>Micrococcales</taxon>
        <taxon>Ornithinimicrobiaceae</taxon>
        <taxon>Ornithinimicrobium</taxon>
    </lineage>
</organism>
<comment type="caution">
    <text evidence="8">The sequence shown here is derived from an EMBL/GenBank/DDBJ whole genome shotgun (WGS) entry which is preliminary data.</text>
</comment>
<dbReference type="SUPFAM" id="SSF55729">
    <property type="entry name" value="Acyl-CoA N-acyltransferases (Nat)"/>
    <property type="match status" value="2"/>
</dbReference>
<evidence type="ECO:0000256" key="3">
    <source>
        <dbReference type="ARBA" id="ARBA00022960"/>
    </source>
</evidence>
<dbReference type="InterPro" id="IPR038740">
    <property type="entry name" value="BioF2-like_GNAT_dom"/>
</dbReference>
<dbReference type="InterPro" id="IPR003447">
    <property type="entry name" value="FEMABX"/>
</dbReference>
<evidence type="ECO:0000313" key="8">
    <source>
        <dbReference type="EMBL" id="GGK58257.1"/>
    </source>
</evidence>